<evidence type="ECO:0000313" key="3">
    <source>
        <dbReference type="Proteomes" id="UP000182444"/>
    </source>
</evidence>
<sequence length="74" mass="8145">MAVPPVISVTMPWLSTGDLDHALSTLTITNSKLVPISAQEKDHFRDALTTQYSPDNLDSKSSKRPNRTNPLNNP</sequence>
<dbReference type="Proteomes" id="UP000182444">
    <property type="component" value="Chromosome 1E"/>
</dbReference>
<reference evidence="2 3" key="1">
    <citation type="journal article" date="2016" name="PLoS ONE">
        <title>Sequence Assembly of Yarrowia lipolytica Strain W29/CLIB89 Shows Transposable Element Diversity.</title>
        <authorList>
            <person name="Magnan C."/>
            <person name="Yu J."/>
            <person name="Chang I."/>
            <person name="Jahn E."/>
            <person name="Kanomata Y."/>
            <person name="Wu J."/>
            <person name="Zeller M."/>
            <person name="Oakes M."/>
            <person name="Baldi P."/>
            <person name="Sandmeyer S."/>
        </authorList>
    </citation>
    <scope>NUCLEOTIDE SEQUENCE [LARGE SCALE GENOMIC DNA]</scope>
    <source>
        <strain evidence="3">CLIB89(W29)</strain>
    </source>
</reference>
<feature type="region of interest" description="Disordered" evidence="1">
    <location>
        <begin position="47"/>
        <end position="74"/>
    </location>
</feature>
<dbReference type="AlphaFoldDB" id="A0A1D8NL45"/>
<dbReference type="GeneID" id="94583788"/>
<proteinExistence type="predicted"/>
<organism evidence="2 3">
    <name type="scientific">Yarrowia lipolytica</name>
    <name type="common">Candida lipolytica</name>
    <dbReference type="NCBI Taxonomy" id="4952"/>
    <lineage>
        <taxon>Eukaryota</taxon>
        <taxon>Fungi</taxon>
        <taxon>Dikarya</taxon>
        <taxon>Ascomycota</taxon>
        <taxon>Saccharomycotina</taxon>
        <taxon>Dipodascomycetes</taxon>
        <taxon>Dipodascales</taxon>
        <taxon>Dipodascales incertae sedis</taxon>
        <taxon>Yarrowia</taxon>
    </lineage>
</organism>
<dbReference type="VEuPathDB" id="FungiDB:YALI1_E40274g"/>
<protein>
    <submittedName>
        <fullName evidence="2">Uncharacterized protein</fullName>
    </submittedName>
</protein>
<accession>A0A1D8NL45</accession>
<dbReference type="EMBL" id="CP017557">
    <property type="protein sequence ID" value="AOW06361.1"/>
    <property type="molecule type" value="Genomic_DNA"/>
</dbReference>
<evidence type="ECO:0000313" key="2">
    <source>
        <dbReference type="EMBL" id="AOW06361.1"/>
    </source>
</evidence>
<name>A0A1D8NL45_YARLL</name>
<gene>
    <name evidence="2" type="ORF">YALI1_E40274g</name>
</gene>
<dbReference type="RefSeq" id="XP_068139289.1">
    <property type="nucleotide sequence ID" value="XM_068283188.1"/>
</dbReference>
<evidence type="ECO:0000256" key="1">
    <source>
        <dbReference type="SAM" id="MobiDB-lite"/>
    </source>
</evidence>